<evidence type="ECO:0000313" key="2">
    <source>
        <dbReference type="EMBL" id="GAA4649012.1"/>
    </source>
</evidence>
<dbReference type="Gene3D" id="3.10.620.30">
    <property type="match status" value="1"/>
</dbReference>
<evidence type="ECO:0000256" key="1">
    <source>
        <dbReference type="SAM" id="SignalP"/>
    </source>
</evidence>
<comment type="caution">
    <text evidence="2">The sequence shown here is derived from an EMBL/GenBank/DDBJ whole genome shotgun (WGS) entry which is preliminary data.</text>
</comment>
<accession>A0ABP8UZH8</accession>
<dbReference type="PANTHER" id="PTHR39327">
    <property type="match status" value="1"/>
</dbReference>
<dbReference type="Proteomes" id="UP001500604">
    <property type="component" value="Unassembled WGS sequence"/>
</dbReference>
<evidence type="ECO:0000313" key="3">
    <source>
        <dbReference type="Proteomes" id="UP001500604"/>
    </source>
</evidence>
<feature type="signal peptide" evidence="1">
    <location>
        <begin position="1"/>
        <end position="20"/>
    </location>
</feature>
<feature type="chain" id="PRO_5046337619" evidence="1">
    <location>
        <begin position="21"/>
        <end position="210"/>
    </location>
</feature>
<dbReference type="RefSeq" id="WP_345194761.1">
    <property type="nucleotide sequence ID" value="NZ_BAABFL010000117.1"/>
</dbReference>
<protein>
    <submittedName>
        <fullName evidence="2">Transglutaminase-like cysteine peptidase</fullName>
    </submittedName>
</protein>
<proteinExistence type="predicted"/>
<sequence>MRSLALVLYGVLGLAVSAIASDVSDSAHQTDNSPQARQKIVEWQQLVEHLRSLSDLERLEQTNRFFNKLTFVNDDKLWQREDYWASPKEMLSVGAGDCEDYAIAKFFSLKQAGIDESRLRLAYVRSLTLNQAHMVLLVIPEHGGTALVLDNLVTDILPVSDRDDLMPVYAFNSEDLWLLDRNFGERWVAAASRLGAWRAFRAREGDLFSE</sequence>
<organism evidence="2 3">
    <name type="scientific">Kistimonas scapharcae</name>
    <dbReference type="NCBI Taxonomy" id="1036133"/>
    <lineage>
        <taxon>Bacteria</taxon>
        <taxon>Pseudomonadati</taxon>
        <taxon>Pseudomonadota</taxon>
        <taxon>Gammaproteobacteria</taxon>
        <taxon>Oceanospirillales</taxon>
        <taxon>Endozoicomonadaceae</taxon>
        <taxon>Kistimonas</taxon>
    </lineage>
</organism>
<dbReference type="EMBL" id="BAABFL010000117">
    <property type="protein sequence ID" value="GAA4649012.1"/>
    <property type="molecule type" value="Genomic_DNA"/>
</dbReference>
<name>A0ABP8UZH8_9GAMM</name>
<dbReference type="InterPro" id="IPR010319">
    <property type="entry name" value="Transglutaminase-like_Cys_pept"/>
</dbReference>
<dbReference type="Pfam" id="PF06035">
    <property type="entry name" value="Peptidase_C93"/>
    <property type="match status" value="1"/>
</dbReference>
<keyword evidence="3" id="KW-1185">Reference proteome</keyword>
<dbReference type="PANTHER" id="PTHR39327:SF1">
    <property type="entry name" value="BLR5470 PROTEIN"/>
    <property type="match status" value="1"/>
</dbReference>
<gene>
    <name evidence="2" type="ORF">GCM10023116_12860</name>
</gene>
<keyword evidence="1" id="KW-0732">Signal</keyword>
<reference evidence="3" key="1">
    <citation type="journal article" date="2019" name="Int. J. Syst. Evol. Microbiol.">
        <title>The Global Catalogue of Microorganisms (GCM) 10K type strain sequencing project: providing services to taxonomists for standard genome sequencing and annotation.</title>
        <authorList>
            <consortium name="The Broad Institute Genomics Platform"/>
            <consortium name="The Broad Institute Genome Sequencing Center for Infectious Disease"/>
            <person name="Wu L."/>
            <person name="Ma J."/>
        </authorList>
    </citation>
    <scope>NUCLEOTIDE SEQUENCE [LARGE SCALE GENOMIC DNA]</scope>
    <source>
        <strain evidence="3">JCM 17805</strain>
    </source>
</reference>